<evidence type="ECO:0000313" key="1">
    <source>
        <dbReference type="EMBL" id="CAG8958339.1"/>
    </source>
</evidence>
<proteinExistence type="predicted"/>
<reference evidence="1" key="1">
    <citation type="submission" date="2021-07" db="EMBL/GenBank/DDBJ databases">
        <authorList>
            <person name="Durling M."/>
        </authorList>
    </citation>
    <scope>NUCLEOTIDE SEQUENCE</scope>
</reference>
<protein>
    <submittedName>
        <fullName evidence="1">Uncharacterized protein</fullName>
    </submittedName>
</protein>
<dbReference type="Proteomes" id="UP000696280">
    <property type="component" value="Unassembled WGS sequence"/>
</dbReference>
<keyword evidence="2" id="KW-1185">Reference proteome</keyword>
<gene>
    <name evidence="1" type="ORF">HYFRA_00011015</name>
</gene>
<accession>A0A9N9PLG1</accession>
<comment type="caution">
    <text evidence="1">The sequence shown here is derived from an EMBL/GenBank/DDBJ whole genome shotgun (WGS) entry which is preliminary data.</text>
</comment>
<evidence type="ECO:0000313" key="2">
    <source>
        <dbReference type="Proteomes" id="UP000696280"/>
    </source>
</evidence>
<dbReference type="AlphaFoldDB" id="A0A9N9PLG1"/>
<organism evidence="1 2">
    <name type="scientific">Hymenoscyphus fraxineus</name>
    <dbReference type="NCBI Taxonomy" id="746836"/>
    <lineage>
        <taxon>Eukaryota</taxon>
        <taxon>Fungi</taxon>
        <taxon>Dikarya</taxon>
        <taxon>Ascomycota</taxon>
        <taxon>Pezizomycotina</taxon>
        <taxon>Leotiomycetes</taxon>
        <taxon>Helotiales</taxon>
        <taxon>Helotiaceae</taxon>
        <taxon>Hymenoscyphus</taxon>
    </lineage>
</organism>
<name>A0A9N9PLG1_9HELO</name>
<dbReference type="EMBL" id="CAJVRL010000082">
    <property type="protein sequence ID" value="CAG8958339.1"/>
    <property type="molecule type" value="Genomic_DNA"/>
</dbReference>
<sequence length="134" mass="15294">MKLTEFYVDGIDKEDCLSFMYNIAIVKISDRETDQVPNFLVVAIISIFEYKLEQCRGHSIPNCQEGARNDSSITPQCNAITDPKSKSVTDNYHITSTYSRDSIHVFCTLTQVSRLVWNLGNHSSNDMRESYAEE</sequence>